<accession>A0ABV8UKX8</accession>
<dbReference type="Pfam" id="PF00583">
    <property type="entry name" value="Acetyltransf_1"/>
    <property type="match status" value="1"/>
</dbReference>
<dbReference type="CDD" id="cd04301">
    <property type="entry name" value="NAT_SF"/>
    <property type="match status" value="1"/>
</dbReference>
<dbReference type="Gene3D" id="3.40.630.30">
    <property type="match status" value="1"/>
</dbReference>
<dbReference type="PANTHER" id="PTHR10545:SF29">
    <property type="entry name" value="GH14572P-RELATED"/>
    <property type="match status" value="1"/>
</dbReference>
<keyword evidence="5" id="KW-1185">Reference proteome</keyword>
<dbReference type="PROSITE" id="PS51186">
    <property type="entry name" value="GNAT"/>
    <property type="match status" value="1"/>
</dbReference>
<feature type="domain" description="N-acetyltransferase" evidence="3">
    <location>
        <begin position="4"/>
        <end position="160"/>
    </location>
</feature>
<dbReference type="EMBL" id="JBHSCW010000003">
    <property type="protein sequence ID" value="MFC4351118.1"/>
    <property type="molecule type" value="Genomic_DNA"/>
</dbReference>
<name>A0ABV8UKX8_9PROT</name>
<keyword evidence="1 4" id="KW-0808">Transferase</keyword>
<evidence type="ECO:0000259" key="3">
    <source>
        <dbReference type="PROSITE" id="PS51186"/>
    </source>
</evidence>
<proteinExistence type="predicted"/>
<keyword evidence="2 4" id="KW-0012">Acyltransferase</keyword>
<dbReference type="InterPro" id="IPR051016">
    <property type="entry name" value="Diverse_Substrate_AcTransf"/>
</dbReference>
<dbReference type="EC" id="2.3.-.-" evidence="4"/>
<sequence>MTEQDFSKASPEDASELAEMVRELAASEGKRNTGELSAEKVADWLCQDPPAFEALLAGPPRNRQGYIAFYRAFSLFRGGPVLLVENLYIRPSARGSGLGRQLLKQASAHAVAQGIDRVELNVRSNNPDTIAFYQRCGFHPPGEEVFRIEGAALRDFAGKDTDS</sequence>
<evidence type="ECO:0000256" key="2">
    <source>
        <dbReference type="ARBA" id="ARBA00023315"/>
    </source>
</evidence>
<dbReference type="RefSeq" id="WP_382421458.1">
    <property type="nucleotide sequence ID" value="NZ_JBHSCW010000003.1"/>
</dbReference>
<gene>
    <name evidence="4" type="ORF">ACFOW6_06125</name>
</gene>
<dbReference type="Proteomes" id="UP001595799">
    <property type="component" value="Unassembled WGS sequence"/>
</dbReference>
<evidence type="ECO:0000256" key="1">
    <source>
        <dbReference type="ARBA" id="ARBA00022679"/>
    </source>
</evidence>
<dbReference type="GO" id="GO:0016746">
    <property type="term" value="F:acyltransferase activity"/>
    <property type="evidence" value="ECO:0007669"/>
    <property type="project" value="UniProtKB-KW"/>
</dbReference>
<evidence type="ECO:0000313" key="5">
    <source>
        <dbReference type="Proteomes" id="UP001595799"/>
    </source>
</evidence>
<protein>
    <submittedName>
        <fullName evidence="4">GNAT family N-acetyltransferase</fullName>
        <ecNumber evidence="4">2.3.-.-</ecNumber>
    </submittedName>
</protein>
<dbReference type="InterPro" id="IPR016181">
    <property type="entry name" value="Acyl_CoA_acyltransferase"/>
</dbReference>
<dbReference type="PANTHER" id="PTHR10545">
    <property type="entry name" value="DIAMINE N-ACETYLTRANSFERASE"/>
    <property type="match status" value="1"/>
</dbReference>
<dbReference type="InterPro" id="IPR000182">
    <property type="entry name" value="GNAT_dom"/>
</dbReference>
<reference evidence="5" key="1">
    <citation type="journal article" date="2019" name="Int. J. Syst. Evol. Microbiol.">
        <title>The Global Catalogue of Microorganisms (GCM) 10K type strain sequencing project: providing services to taxonomists for standard genome sequencing and annotation.</title>
        <authorList>
            <consortium name="The Broad Institute Genomics Platform"/>
            <consortium name="The Broad Institute Genome Sequencing Center for Infectious Disease"/>
            <person name="Wu L."/>
            <person name="Ma J."/>
        </authorList>
    </citation>
    <scope>NUCLEOTIDE SEQUENCE [LARGE SCALE GENOMIC DNA]</scope>
    <source>
        <strain evidence="5">CECT 8472</strain>
    </source>
</reference>
<evidence type="ECO:0000313" key="4">
    <source>
        <dbReference type="EMBL" id="MFC4351118.1"/>
    </source>
</evidence>
<comment type="caution">
    <text evidence="4">The sequence shown here is derived from an EMBL/GenBank/DDBJ whole genome shotgun (WGS) entry which is preliminary data.</text>
</comment>
<dbReference type="SUPFAM" id="SSF55729">
    <property type="entry name" value="Acyl-CoA N-acyltransferases (Nat)"/>
    <property type="match status" value="1"/>
</dbReference>
<organism evidence="4 5">
    <name type="scientific">Fodinicurvata halophila</name>
    <dbReference type="NCBI Taxonomy" id="1419723"/>
    <lineage>
        <taxon>Bacteria</taxon>
        <taxon>Pseudomonadati</taxon>
        <taxon>Pseudomonadota</taxon>
        <taxon>Alphaproteobacteria</taxon>
        <taxon>Rhodospirillales</taxon>
        <taxon>Rhodovibrionaceae</taxon>
        <taxon>Fodinicurvata</taxon>
    </lineage>
</organism>